<dbReference type="Pfam" id="PF13343">
    <property type="entry name" value="SBP_bac_6"/>
    <property type="match status" value="1"/>
</dbReference>
<name>A0ABR3GQM7_9PEZI</name>
<dbReference type="EMBL" id="JBBBZM010000027">
    <property type="protein sequence ID" value="KAL0638037.1"/>
    <property type="molecule type" value="Genomic_DNA"/>
</dbReference>
<evidence type="ECO:0000256" key="2">
    <source>
        <dbReference type="SAM" id="SignalP"/>
    </source>
</evidence>
<dbReference type="Proteomes" id="UP001447188">
    <property type="component" value="Unassembled WGS sequence"/>
</dbReference>
<dbReference type="PANTHER" id="PTHR30006:SF2">
    <property type="entry name" value="ABC TRANSPORTER SUBSTRATE-BINDING PROTEIN"/>
    <property type="match status" value="1"/>
</dbReference>
<sequence>MHNINIRLLSALGILTTVLGNSFPGSSPEIENRTIEQIYAAAKLESGELTVSWGGDDDSQGDDVRTAWAQTFPDITLNLTVDLSKYHDSNIDRSWQLGREYVDLAVLQTLHDFSRWKSQGRLLPYKPAVWENMWPTVKDPQGAFLPIVFYNFGSIIYNPGLVSAATLPQSYADFLLPAWKGKLVLTYPNDDDAVAYLFSLIIGKYGWSWFETLALHQDVRWVRGTATPGAVLARNWTSSATFTAGSSAPSLAQTFLPNDQFMSWAQTGAIFSSTQRPESSKLFMSWISSDAFQKPLADAGVWSSRSDIPSGPNKTSIFESTLTEPIGFNKFMLDRGEVEWWKLQFETFLGPAQGDSPLHDQL</sequence>
<dbReference type="PANTHER" id="PTHR30006">
    <property type="entry name" value="THIAMINE-BINDING PERIPLASMIC PROTEIN-RELATED"/>
    <property type="match status" value="1"/>
</dbReference>
<proteinExistence type="predicted"/>
<reference evidence="3 4" key="1">
    <citation type="submission" date="2024-02" db="EMBL/GenBank/DDBJ databases">
        <title>Discinaceae phylogenomics.</title>
        <authorList>
            <person name="Dirks A.C."/>
            <person name="James T.Y."/>
        </authorList>
    </citation>
    <scope>NUCLEOTIDE SEQUENCE [LARGE SCALE GENOMIC DNA]</scope>
    <source>
        <strain evidence="3 4">ACD0624</strain>
    </source>
</reference>
<keyword evidence="4" id="KW-1185">Reference proteome</keyword>
<organism evidence="3 4">
    <name type="scientific">Discina gigas</name>
    <dbReference type="NCBI Taxonomy" id="1032678"/>
    <lineage>
        <taxon>Eukaryota</taxon>
        <taxon>Fungi</taxon>
        <taxon>Dikarya</taxon>
        <taxon>Ascomycota</taxon>
        <taxon>Pezizomycotina</taxon>
        <taxon>Pezizomycetes</taxon>
        <taxon>Pezizales</taxon>
        <taxon>Discinaceae</taxon>
        <taxon>Discina</taxon>
    </lineage>
</organism>
<evidence type="ECO:0000313" key="3">
    <source>
        <dbReference type="EMBL" id="KAL0638037.1"/>
    </source>
</evidence>
<dbReference type="SUPFAM" id="SSF53850">
    <property type="entry name" value="Periplasmic binding protein-like II"/>
    <property type="match status" value="1"/>
</dbReference>
<evidence type="ECO:0000313" key="4">
    <source>
        <dbReference type="Proteomes" id="UP001447188"/>
    </source>
</evidence>
<accession>A0ABR3GQM7</accession>
<feature type="signal peptide" evidence="2">
    <location>
        <begin position="1"/>
        <end position="20"/>
    </location>
</feature>
<keyword evidence="1 2" id="KW-0732">Signal</keyword>
<evidence type="ECO:0008006" key="5">
    <source>
        <dbReference type="Google" id="ProtNLM"/>
    </source>
</evidence>
<gene>
    <name evidence="3" type="ORF">Q9L58_002973</name>
</gene>
<dbReference type="Gene3D" id="3.40.190.10">
    <property type="entry name" value="Periplasmic binding protein-like II"/>
    <property type="match status" value="2"/>
</dbReference>
<comment type="caution">
    <text evidence="3">The sequence shown here is derived from an EMBL/GenBank/DDBJ whole genome shotgun (WGS) entry which is preliminary data.</text>
</comment>
<evidence type="ECO:0000256" key="1">
    <source>
        <dbReference type="ARBA" id="ARBA00022729"/>
    </source>
</evidence>
<feature type="chain" id="PRO_5047368517" description="Periplasmic binding protein-like II" evidence="2">
    <location>
        <begin position="21"/>
        <end position="362"/>
    </location>
</feature>
<protein>
    <recommendedName>
        <fullName evidence="5">Periplasmic binding protein-like II</fullName>
    </recommendedName>
</protein>